<organism evidence="1 2">
    <name type="scientific">Entomophthora muscae</name>
    <dbReference type="NCBI Taxonomy" id="34485"/>
    <lineage>
        <taxon>Eukaryota</taxon>
        <taxon>Fungi</taxon>
        <taxon>Fungi incertae sedis</taxon>
        <taxon>Zoopagomycota</taxon>
        <taxon>Entomophthoromycotina</taxon>
        <taxon>Entomophthoromycetes</taxon>
        <taxon>Entomophthorales</taxon>
        <taxon>Entomophthoraceae</taxon>
        <taxon>Entomophthora</taxon>
    </lineage>
</organism>
<name>A0ACC2UMY7_9FUNG</name>
<protein>
    <submittedName>
        <fullName evidence="1">Cytochrome c oxidase assembly factor 6, variant 2</fullName>
    </submittedName>
</protein>
<sequence>MASSPPTKSQRKFCWEARDNYFKCIDANKCVSIEDDKSENCAQLKKVFMEKCPASWVQHFSDLRVAAVKRKELEDSYVSKRQTK</sequence>
<keyword evidence="2" id="KW-1185">Reference proteome</keyword>
<proteinExistence type="predicted"/>
<reference evidence="1" key="1">
    <citation type="submission" date="2022-04" db="EMBL/GenBank/DDBJ databases">
        <title>Genome of the entomopathogenic fungus Entomophthora muscae.</title>
        <authorList>
            <person name="Elya C."/>
            <person name="Lovett B.R."/>
            <person name="Lee E."/>
            <person name="Macias A.M."/>
            <person name="Hajek A.E."/>
            <person name="De Bivort B.L."/>
            <person name="Kasson M.T."/>
            <person name="De Fine Licht H.H."/>
            <person name="Stajich J.E."/>
        </authorList>
    </citation>
    <scope>NUCLEOTIDE SEQUENCE</scope>
    <source>
        <strain evidence="1">Berkeley</strain>
    </source>
</reference>
<accession>A0ACC2UMY7</accession>
<evidence type="ECO:0000313" key="1">
    <source>
        <dbReference type="EMBL" id="KAJ9088139.1"/>
    </source>
</evidence>
<gene>
    <name evidence="1" type="primary">COA6</name>
    <name evidence="1" type="ORF">DSO57_1026168</name>
</gene>
<dbReference type="EMBL" id="QTSX02000151">
    <property type="protein sequence ID" value="KAJ9088139.1"/>
    <property type="molecule type" value="Genomic_DNA"/>
</dbReference>
<comment type="caution">
    <text evidence="1">The sequence shown here is derived from an EMBL/GenBank/DDBJ whole genome shotgun (WGS) entry which is preliminary data.</text>
</comment>
<evidence type="ECO:0000313" key="2">
    <source>
        <dbReference type="Proteomes" id="UP001165960"/>
    </source>
</evidence>
<dbReference type="Proteomes" id="UP001165960">
    <property type="component" value="Unassembled WGS sequence"/>
</dbReference>